<dbReference type="GO" id="GO:0043709">
    <property type="term" value="P:cell adhesion involved in single-species biofilm formation"/>
    <property type="evidence" value="ECO:0007669"/>
    <property type="project" value="TreeGrafter"/>
</dbReference>
<dbReference type="FunFam" id="3.30.70.270:FF:000001">
    <property type="entry name" value="Diguanylate cyclase domain protein"/>
    <property type="match status" value="1"/>
</dbReference>
<feature type="transmembrane region" description="Helical" evidence="5">
    <location>
        <begin position="130"/>
        <end position="149"/>
    </location>
</feature>
<dbReference type="CDD" id="cd01949">
    <property type="entry name" value="GGDEF"/>
    <property type="match status" value="1"/>
</dbReference>
<dbReference type="Proteomes" id="UP000244223">
    <property type="component" value="Unassembled WGS sequence"/>
</dbReference>
<keyword evidence="8" id="KW-1185">Reference proteome</keyword>
<dbReference type="InterPro" id="IPR029787">
    <property type="entry name" value="Nucleotide_cyclase"/>
</dbReference>
<dbReference type="GO" id="GO:0005886">
    <property type="term" value="C:plasma membrane"/>
    <property type="evidence" value="ECO:0007669"/>
    <property type="project" value="TreeGrafter"/>
</dbReference>
<name>A0A2T5IUR5_9GAMM</name>
<dbReference type="GO" id="GO:1902201">
    <property type="term" value="P:negative regulation of bacterial-type flagellum-dependent cell motility"/>
    <property type="evidence" value="ECO:0007669"/>
    <property type="project" value="TreeGrafter"/>
</dbReference>
<dbReference type="PROSITE" id="PS50887">
    <property type="entry name" value="GGDEF"/>
    <property type="match status" value="1"/>
</dbReference>
<dbReference type="PANTHER" id="PTHR45138">
    <property type="entry name" value="REGULATORY COMPONENTS OF SENSORY TRANSDUCTION SYSTEM"/>
    <property type="match status" value="1"/>
</dbReference>
<feature type="domain" description="GGDEF" evidence="6">
    <location>
        <begin position="288"/>
        <end position="424"/>
    </location>
</feature>
<dbReference type="GO" id="GO:0052621">
    <property type="term" value="F:diguanylate cyclase activity"/>
    <property type="evidence" value="ECO:0007669"/>
    <property type="project" value="UniProtKB-EC"/>
</dbReference>
<reference evidence="7 8" key="1">
    <citation type="submission" date="2018-04" db="EMBL/GenBank/DDBJ databases">
        <title>Genomic Encyclopedia of Archaeal and Bacterial Type Strains, Phase II (KMG-II): from individual species to whole genera.</title>
        <authorList>
            <person name="Goeker M."/>
        </authorList>
    </citation>
    <scope>NUCLEOTIDE SEQUENCE [LARGE SCALE GENOMIC DNA]</scope>
    <source>
        <strain evidence="7 8">DSM 5822</strain>
    </source>
</reference>
<sequence>MSIVSTETNTKSEQPSTAAEGQPQLISAKTLAYIHQLLKERPLFFFFENDIESRFYAKRAEEYRRLLSVGKLLFFVLYGIIAAIAMLAFPNVITADDLFILKFVLIPIGALLILVLLVAEKPFFRTNYQWLSTPVSTLILFCIMMASVSTIDSDFAQHAAYDVIIIVTIISFGLRVLFPVCVLIICLAGILTILTTISLNWKIDWFKFSHYYGLGSFITLMIVGLIERQERFAFLQEIIVAHQTVELDRLNKALDRISREDPLTGLANRRAFDETLQKEWERAKRDQQSIALLYMDVDFFKLYNDTYGHNIGDVCLRRVGQTIKQALRRPADLAARYGGEEFVVLLPNTNVEGAIDVAQRIIKHIDALALPHSRSKAAPHVTLSIGVTHNIPRASSTLTEFLAKADAALYKAKEHGRHQYQFDS</sequence>
<comment type="catalytic activity">
    <reaction evidence="3">
        <text>2 GTP = 3',3'-c-di-GMP + 2 diphosphate</text>
        <dbReference type="Rhea" id="RHEA:24898"/>
        <dbReference type="ChEBI" id="CHEBI:33019"/>
        <dbReference type="ChEBI" id="CHEBI:37565"/>
        <dbReference type="ChEBI" id="CHEBI:58805"/>
        <dbReference type="EC" id="2.7.7.65"/>
    </reaction>
</comment>
<dbReference type="InterPro" id="IPR043128">
    <property type="entry name" value="Rev_trsase/Diguanyl_cyclase"/>
</dbReference>
<accession>A0A2T5IUR5</accession>
<feature type="region of interest" description="Disordered" evidence="4">
    <location>
        <begin position="1"/>
        <end position="21"/>
    </location>
</feature>
<proteinExistence type="predicted"/>
<dbReference type="PANTHER" id="PTHR45138:SF9">
    <property type="entry name" value="DIGUANYLATE CYCLASE DGCM-RELATED"/>
    <property type="match status" value="1"/>
</dbReference>
<evidence type="ECO:0000256" key="1">
    <source>
        <dbReference type="ARBA" id="ARBA00001946"/>
    </source>
</evidence>
<evidence type="ECO:0000256" key="3">
    <source>
        <dbReference type="ARBA" id="ARBA00034247"/>
    </source>
</evidence>
<evidence type="ECO:0000313" key="8">
    <source>
        <dbReference type="Proteomes" id="UP000244223"/>
    </source>
</evidence>
<protein>
    <recommendedName>
        <fullName evidence="2">diguanylate cyclase</fullName>
        <ecNumber evidence="2">2.7.7.65</ecNumber>
    </recommendedName>
</protein>
<dbReference type="Gene3D" id="3.30.70.270">
    <property type="match status" value="1"/>
</dbReference>
<dbReference type="InterPro" id="IPR050469">
    <property type="entry name" value="Diguanylate_Cyclase"/>
</dbReference>
<keyword evidence="5" id="KW-1133">Transmembrane helix</keyword>
<feature type="transmembrane region" description="Helical" evidence="5">
    <location>
        <begin position="72"/>
        <end position="93"/>
    </location>
</feature>
<feature type="transmembrane region" description="Helical" evidence="5">
    <location>
        <begin position="99"/>
        <end position="118"/>
    </location>
</feature>
<dbReference type="InterPro" id="IPR000160">
    <property type="entry name" value="GGDEF_dom"/>
</dbReference>
<evidence type="ECO:0000259" key="6">
    <source>
        <dbReference type="PROSITE" id="PS50887"/>
    </source>
</evidence>
<dbReference type="NCBIfam" id="TIGR00254">
    <property type="entry name" value="GGDEF"/>
    <property type="match status" value="1"/>
</dbReference>
<evidence type="ECO:0000313" key="7">
    <source>
        <dbReference type="EMBL" id="PTQ87551.1"/>
    </source>
</evidence>
<gene>
    <name evidence="7" type="ORF">C8N29_11846</name>
</gene>
<keyword evidence="5" id="KW-0812">Transmembrane</keyword>
<evidence type="ECO:0000256" key="4">
    <source>
        <dbReference type="SAM" id="MobiDB-lite"/>
    </source>
</evidence>
<feature type="transmembrane region" description="Helical" evidence="5">
    <location>
        <begin position="181"/>
        <end position="203"/>
    </location>
</feature>
<dbReference type="EC" id="2.7.7.65" evidence="2"/>
<keyword evidence="5" id="KW-0472">Membrane</keyword>
<dbReference type="SMART" id="SM00267">
    <property type="entry name" value="GGDEF"/>
    <property type="match status" value="1"/>
</dbReference>
<comment type="caution">
    <text evidence="7">The sequence shown here is derived from an EMBL/GenBank/DDBJ whole genome shotgun (WGS) entry which is preliminary data.</text>
</comment>
<dbReference type="SUPFAM" id="SSF55073">
    <property type="entry name" value="Nucleotide cyclase"/>
    <property type="match status" value="1"/>
</dbReference>
<comment type="cofactor">
    <cofactor evidence="1">
        <name>Mg(2+)</name>
        <dbReference type="ChEBI" id="CHEBI:18420"/>
    </cofactor>
</comment>
<organism evidence="7 8">
    <name type="scientific">Agitococcus lubricus</name>
    <dbReference type="NCBI Taxonomy" id="1077255"/>
    <lineage>
        <taxon>Bacteria</taxon>
        <taxon>Pseudomonadati</taxon>
        <taxon>Pseudomonadota</taxon>
        <taxon>Gammaproteobacteria</taxon>
        <taxon>Moraxellales</taxon>
        <taxon>Moraxellaceae</taxon>
        <taxon>Agitococcus</taxon>
    </lineage>
</organism>
<dbReference type="AlphaFoldDB" id="A0A2T5IUR5"/>
<evidence type="ECO:0000256" key="2">
    <source>
        <dbReference type="ARBA" id="ARBA00012528"/>
    </source>
</evidence>
<dbReference type="Pfam" id="PF00990">
    <property type="entry name" value="GGDEF"/>
    <property type="match status" value="1"/>
</dbReference>
<evidence type="ECO:0000256" key="5">
    <source>
        <dbReference type="SAM" id="Phobius"/>
    </source>
</evidence>
<dbReference type="EMBL" id="QAON01000018">
    <property type="protein sequence ID" value="PTQ87551.1"/>
    <property type="molecule type" value="Genomic_DNA"/>
</dbReference>
<feature type="transmembrane region" description="Helical" evidence="5">
    <location>
        <begin position="209"/>
        <end position="226"/>
    </location>
</feature>